<dbReference type="Gene3D" id="3.40.50.300">
    <property type="entry name" value="P-loop containing nucleotide triphosphate hydrolases"/>
    <property type="match status" value="1"/>
</dbReference>
<proteinExistence type="predicted"/>
<keyword evidence="1" id="KW-0547">Nucleotide-binding</keyword>
<dbReference type="GO" id="GO:0006261">
    <property type="term" value="P:DNA-templated DNA replication"/>
    <property type="evidence" value="ECO:0007669"/>
    <property type="project" value="TreeGrafter"/>
</dbReference>
<evidence type="ECO:0000313" key="1">
    <source>
        <dbReference type="EMBL" id="HIY25936.1"/>
    </source>
</evidence>
<protein>
    <submittedName>
        <fullName evidence="1">ATP-binding protein</fullName>
    </submittedName>
</protein>
<dbReference type="GO" id="GO:0005524">
    <property type="term" value="F:ATP binding"/>
    <property type="evidence" value="ECO:0007669"/>
    <property type="project" value="UniProtKB-KW"/>
</dbReference>
<comment type="caution">
    <text evidence="1">The sequence shown here is derived from an EMBL/GenBank/DDBJ whole genome shotgun (WGS) entry which is preliminary data.</text>
</comment>
<reference evidence="1" key="2">
    <citation type="submission" date="2021-04" db="EMBL/GenBank/DDBJ databases">
        <authorList>
            <person name="Gilroy R."/>
        </authorList>
    </citation>
    <scope>NUCLEOTIDE SEQUENCE</scope>
    <source>
        <strain evidence="1">1282</strain>
    </source>
</reference>
<organism evidence="1 2">
    <name type="scientific">Candidatus Acutalibacter pullistercoris</name>
    <dbReference type="NCBI Taxonomy" id="2838418"/>
    <lineage>
        <taxon>Bacteria</taxon>
        <taxon>Bacillati</taxon>
        <taxon>Bacillota</taxon>
        <taxon>Clostridia</taxon>
        <taxon>Eubacteriales</taxon>
        <taxon>Acutalibacteraceae</taxon>
        <taxon>Acutalibacter</taxon>
    </lineage>
</organism>
<dbReference type="InterPro" id="IPR027417">
    <property type="entry name" value="P-loop_NTPase"/>
</dbReference>
<dbReference type="Pfam" id="PF13177">
    <property type="entry name" value="DNA_pol3_delta2"/>
    <property type="match status" value="1"/>
</dbReference>
<sequence length="321" mass="34562">MGNRQVKEALCSAFSAGRFPHAIVLQGDPGCGKRTLALLIAQALVCRDKERAPCGACPSCVRAAAGSHPDIRLVEGSGTTRSLTVAAVKEVIADAYRRPEEADYSVYLLFLGEKTLPAAQNKLLKLIEDPPEGAVFLLVCQSAEQLLPTIRSRAQCFTLRPPEEEEAAAWLVAHKNVEPDRARDLAALCGGNLGRMQDALRDSGEQEAYDLARAIARGVTATGEHALLAAAAPLQKDRKLCREVLTRLSLLFRDACVLREGGTALLGGAPQEADKLGDLPKKRLMALCQVPEDYLQKLDRNANMALLVTCLCVSLRQAAGR</sequence>
<keyword evidence="1" id="KW-0067">ATP-binding</keyword>
<dbReference type="EMBL" id="DXDU01000026">
    <property type="protein sequence ID" value="HIY25936.1"/>
    <property type="molecule type" value="Genomic_DNA"/>
</dbReference>
<dbReference type="PANTHER" id="PTHR11669:SF8">
    <property type="entry name" value="DNA POLYMERASE III SUBUNIT DELTA"/>
    <property type="match status" value="1"/>
</dbReference>
<dbReference type="PANTHER" id="PTHR11669">
    <property type="entry name" value="REPLICATION FACTOR C / DNA POLYMERASE III GAMMA-TAU SUBUNIT"/>
    <property type="match status" value="1"/>
</dbReference>
<accession>A0A9D1YBJ1</accession>
<dbReference type="SUPFAM" id="SSF52540">
    <property type="entry name" value="P-loop containing nucleoside triphosphate hydrolases"/>
    <property type="match status" value="1"/>
</dbReference>
<dbReference type="AlphaFoldDB" id="A0A9D1YBJ1"/>
<dbReference type="InterPro" id="IPR050238">
    <property type="entry name" value="DNA_Rep/Repair_Clamp_Loader"/>
</dbReference>
<reference evidence="1" key="1">
    <citation type="journal article" date="2021" name="PeerJ">
        <title>Extensive microbial diversity within the chicken gut microbiome revealed by metagenomics and culture.</title>
        <authorList>
            <person name="Gilroy R."/>
            <person name="Ravi A."/>
            <person name="Getino M."/>
            <person name="Pursley I."/>
            <person name="Horton D.L."/>
            <person name="Alikhan N.F."/>
            <person name="Baker D."/>
            <person name="Gharbi K."/>
            <person name="Hall N."/>
            <person name="Watson M."/>
            <person name="Adriaenssens E.M."/>
            <person name="Foster-Nyarko E."/>
            <person name="Jarju S."/>
            <person name="Secka A."/>
            <person name="Antonio M."/>
            <person name="Oren A."/>
            <person name="Chaudhuri R.R."/>
            <person name="La Ragione R."/>
            <person name="Hildebrand F."/>
            <person name="Pallen M.J."/>
        </authorList>
    </citation>
    <scope>NUCLEOTIDE SEQUENCE</scope>
    <source>
        <strain evidence="1">1282</strain>
    </source>
</reference>
<dbReference type="Proteomes" id="UP000823915">
    <property type="component" value="Unassembled WGS sequence"/>
</dbReference>
<evidence type="ECO:0000313" key="2">
    <source>
        <dbReference type="Proteomes" id="UP000823915"/>
    </source>
</evidence>
<gene>
    <name evidence="1" type="ORF">H9838_02030</name>
</gene>
<name>A0A9D1YBJ1_9FIRM</name>